<keyword evidence="2" id="KW-1185">Reference proteome</keyword>
<name>A0ACC2P2E2_9HYME</name>
<evidence type="ECO:0000313" key="2">
    <source>
        <dbReference type="Proteomes" id="UP001239111"/>
    </source>
</evidence>
<organism evidence="1 2">
    <name type="scientific">Eretmocerus hayati</name>
    <dbReference type="NCBI Taxonomy" id="131215"/>
    <lineage>
        <taxon>Eukaryota</taxon>
        <taxon>Metazoa</taxon>
        <taxon>Ecdysozoa</taxon>
        <taxon>Arthropoda</taxon>
        <taxon>Hexapoda</taxon>
        <taxon>Insecta</taxon>
        <taxon>Pterygota</taxon>
        <taxon>Neoptera</taxon>
        <taxon>Endopterygota</taxon>
        <taxon>Hymenoptera</taxon>
        <taxon>Apocrita</taxon>
        <taxon>Proctotrupomorpha</taxon>
        <taxon>Chalcidoidea</taxon>
        <taxon>Aphelinidae</taxon>
        <taxon>Aphelininae</taxon>
        <taxon>Eretmocerus</taxon>
    </lineage>
</organism>
<proteinExistence type="predicted"/>
<accession>A0ACC2P2E2</accession>
<comment type="caution">
    <text evidence="1">The sequence shown here is derived from an EMBL/GenBank/DDBJ whole genome shotgun (WGS) entry which is preliminary data.</text>
</comment>
<sequence>MIFEREHSDLKEVAVGTTSSRNLPETIAIRNSLRLCYLKEFTDGPTEDTRLGSVINEKVSCIELRTKIPGFEPDSFGKIYRNIEVLGKNYTDDTVFFLRFDEHGDPVFTEL</sequence>
<gene>
    <name evidence="1" type="ORF">QAD02_013261</name>
</gene>
<evidence type="ECO:0000313" key="1">
    <source>
        <dbReference type="EMBL" id="KAJ8677474.1"/>
    </source>
</evidence>
<protein>
    <submittedName>
        <fullName evidence="1">Uncharacterized protein</fullName>
    </submittedName>
</protein>
<dbReference type="EMBL" id="CM056742">
    <property type="protein sequence ID" value="KAJ8677474.1"/>
    <property type="molecule type" value="Genomic_DNA"/>
</dbReference>
<reference evidence="1" key="1">
    <citation type="submission" date="2023-04" db="EMBL/GenBank/DDBJ databases">
        <title>A chromosome-level genome assembly of the parasitoid wasp Eretmocerus hayati.</title>
        <authorList>
            <person name="Zhong Y."/>
            <person name="Liu S."/>
            <person name="Liu Y."/>
        </authorList>
    </citation>
    <scope>NUCLEOTIDE SEQUENCE</scope>
    <source>
        <strain evidence="1">ZJU_SS_LIU_2023</strain>
    </source>
</reference>
<dbReference type="Proteomes" id="UP001239111">
    <property type="component" value="Chromosome 2"/>
</dbReference>